<gene>
    <name evidence="1" type="ORF">OTU49_005566</name>
</gene>
<reference evidence="1 2" key="1">
    <citation type="journal article" date="2024" name="BMC Genomics">
        <title>Genome assembly of redclaw crayfish (Cherax quadricarinatus) provides insights into its immune adaptation and hypoxia tolerance.</title>
        <authorList>
            <person name="Liu Z."/>
            <person name="Zheng J."/>
            <person name="Li H."/>
            <person name="Fang K."/>
            <person name="Wang S."/>
            <person name="He J."/>
            <person name="Zhou D."/>
            <person name="Weng S."/>
            <person name="Chi M."/>
            <person name="Gu Z."/>
            <person name="He J."/>
            <person name="Li F."/>
            <person name="Wang M."/>
        </authorList>
    </citation>
    <scope>NUCLEOTIDE SEQUENCE [LARGE SCALE GENOMIC DNA]</scope>
    <source>
        <strain evidence="1">ZL_2023a</strain>
    </source>
</reference>
<accession>A0AAW0X4F3</accession>
<proteinExistence type="predicted"/>
<dbReference type="Proteomes" id="UP001445076">
    <property type="component" value="Unassembled WGS sequence"/>
</dbReference>
<evidence type="ECO:0000313" key="1">
    <source>
        <dbReference type="EMBL" id="KAK8735219.1"/>
    </source>
</evidence>
<evidence type="ECO:0008006" key="3">
    <source>
        <dbReference type="Google" id="ProtNLM"/>
    </source>
</evidence>
<dbReference type="AlphaFoldDB" id="A0AAW0X4F3"/>
<comment type="caution">
    <text evidence="1">The sequence shown here is derived from an EMBL/GenBank/DDBJ whole genome shotgun (WGS) entry which is preliminary data.</text>
</comment>
<evidence type="ECO:0000313" key="2">
    <source>
        <dbReference type="Proteomes" id="UP001445076"/>
    </source>
</evidence>
<protein>
    <recommendedName>
        <fullName evidence="3">DDE Tnp4 domain-containing protein</fullName>
    </recommendedName>
</protein>
<keyword evidence="2" id="KW-1185">Reference proteome</keyword>
<name>A0AAW0X4F3_CHEQU</name>
<organism evidence="1 2">
    <name type="scientific">Cherax quadricarinatus</name>
    <name type="common">Australian red claw crayfish</name>
    <dbReference type="NCBI Taxonomy" id="27406"/>
    <lineage>
        <taxon>Eukaryota</taxon>
        <taxon>Metazoa</taxon>
        <taxon>Ecdysozoa</taxon>
        <taxon>Arthropoda</taxon>
        <taxon>Crustacea</taxon>
        <taxon>Multicrustacea</taxon>
        <taxon>Malacostraca</taxon>
        <taxon>Eumalacostraca</taxon>
        <taxon>Eucarida</taxon>
        <taxon>Decapoda</taxon>
        <taxon>Pleocyemata</taxon>
        <taxon>Astacidea</taxon>
        <taxon>Parastacoidea</taxon>
        <taxon>Parastacidae</taxon>
        <taxon>Cherax</taxon>
    </lineage>
</organism>
<sequence length="137" mass="15875">MTPHMNKILSYQEALFNDNHREALKLTANAMALFKSRFKRMQQLDRHIEKSSKLVRGSCILHNIALIHEPEMVLDRLSLEYNRKVDDEGWHCVRTEEIVAEFGILGGEEKRHYLTTVMTAHCDGVLSCVEFPSQFES</sequence>
<dbReference type="EMBL" id="JARKIK010000048">
    <property type="protein sequence ID" value="KAK8735219.1"/>
    <property type="molecule type" value="Genomic_DNA"/>
</dbReference>